<gene>
    <name evidence="2" type="ORF">LCGC14_1371820</name>
</gene>
<proteinExistence type="predicted"/>
<feature type="region of interest" description="Disordered" evidence="1">
    <location>
        <begin position="90"/>
        <end position="133"/>
    </location>
</feature>
<comment type="caution">
    <text evidence="2">The sequence shown here is derived from an EMBL/GenBank/DDBJ whole genome shotgun (WGS) entry which is preliminary data.</text>
</comment>
<dbReference type="AlphaFoldDB" id="A0A0F9N735"/>
<dbReference type="EMBL" id="LAZR01008670">
    <property type="protein sequence ID" value="KKM77257.1"/>
    <property type="molecule type" value="Genomic_DNA"/>
</dbReference>
<sequence>MGKVAKPLTIVVFSPLDEWPEIEKLEKQGHEIVDIPGYAMQYGESVESFANLISGADIILGPQCWMMTPLHRRHLTDAIKQARLRKYGTIAKKRKKGDDDEKDDKVQEGHTPGGGKTTLAADNPSSDPESAGY</sequence>
<reference evidence="2" key="1">
    <citation type="journal article" date="2015" name="Nature">
        <title>Complex archaea that bridge the gap between prokaryotes and eukaryotes.</title>
        <authorList>
            <person name="Spang A."/>
            <person name="Saw J.H."/>
            <person name="Jorgensen S.L."/>
            <person name="Zaremba-Niedzwiedzka K."/>
            <person name="Martijn J."/>
            <person name="Lind A.E."/>
            <person name="van Eijk R."/>
            <person name="Schleper C."/>
            <person name="Guy L."/>
            <person name="Ettema T.J."/>
        </authorList>
    </citation>
    <scope>NUCLEOTIDE SEQUENCE</scope>
</reference>
<accession>A0A0F9N735</accession>
<name>A0A0F9N735_9ZZZZ</name>
<feature type="compositionally biased region" description="Basic and acidic residues" evidence="1">
    <location>
        <begin position="96"/>
        <end position="108"/>
    </location>
</feature>
<organism evidence="2">
    <name type="scientific">marine sediment metagenome</name>
    <dbReference type="NCBI Taxonomy" id="412755"/>
    <lineage>
        <taxon>unclassified sequences</taxon>
        <taxon>metagenomes</taxon>
        <taxon>ecological metagenomes</taxon>
    </lineage>
</organism>
<evidence type="ECO:0000256" key="1">
    <source>
        <dbReference type="SAM" id="MobiDB-lite"/>
    </source>
</evidence>
<evidence type="ECO:0000313" key="2">
    <source>
        <dbReference type="EMBL" id="KKM77257.1"/>
    </source>
</evidence>
<protein>
    <submittedName>
        <fullName evidence="2">Uncharacterized protein</fullName>
    </submittedName>
</protein>
<feature type="compositionally biased region" description="Polar residues" evidence="1">
    <location>
        <begin position="123"/>
        <end position="133"/>
    </location>
</feature>